<dbReference type="OrthoDB" id="7063904at2"/>
<dbReference type="AlphaFoldDB" id="A0A2L1GL80"/>
<dbReference type="Proteomes" id="UP000239867">
    <property type="component" value="Chromosome"/>
</dbReference>
<reference evidence="1 2" key="1">
    <citation type="journal article" date="2018" name="MBio">
        <title>Insights into the evolution of host association through the isolation and characterization of a novel human periodontal pathobiont, Desulfobulbus oralis.</title>
        <authorList>
            <person name="Cross K.L."/>
            <person name="Chirania P."/>
            <person name="Xiong W."/>
            <person name="Beall C.J."/>
            <person name="Elkins J.G."/>
            <person name="Giannone R.J."/>
            <person name="Griffen A.L."/>
            <person name="Guss A.M."/>
            <person name="Hettich R.L."/>
            <person name="Joshi S.S."/>
            <person name="Mokrzan E.M."/>
            <person name="Martin R.K."/>
            <person name="Zhulin I.B."/>
            <person name="Leys E.J."/>
            <person name="Podar M."/>
        </authorList>
    </citation>
    <scope>NUCLEOTIDE SEQUENCE [LARGE SCALE GENOMIC DNA]</scope>
    <source>
        <strain evidence="1 2">ORNL</strain>
    </source>
</reference>
<dbReference type="RefSeq" id="WP_104935692.1">
    <property type="nucleotide sequence ID" value="NZ_CP021255.1"/>
</dbReference>
<evidence type="ECO:0000313" key="2">
    <source>
        <dbReference type="Proteomes" id="UP000239867"/>
    </source>
</evidence>
<dbReference type="EMBL" id="CP021255">
    <property type="protein sequence ID" value="AVD70377.1"/>
    <property type="molecule type" value="Genomic_DNA"/>
</dbReference>
<proteinExistence type="predicted"/>
<accession>A0A2L1GL80</accession>
<keyword evidence="2" id="KW-1185">Reference proteome</keyword>
<protein>
    <submittedName>
        <fullName evidence="1">Uncharacterized protein</fullName>
    </submittedName>
</protein>
<organism evidence="1 2">
    <name type="scientific">Desulfobulbus oralis</name>
    <dbReference type="NCBI Taxonomy" id="1986146"/>
    <lineage>
        <taxon>Bacteria</taxon>
        <taxon>Pseudomonadati</taxon>
        <taxon>Thermodesulfobacteriota</taxon>
        <taxon>Desulfobulbia</taxon>
        <taxon>Desulfobulbales</taxon>
        <taxon>Desulfobulbaceae</taxon>
        <taxon>Desulfobulbus</taxon>
    </lineage>
</organism>
<evidence type="ECO:0000313" key="1">
    <source>
        <dbReference type="EMBL" id="AVD70377.1"/>
    </source>
</evidence>
<gene>
    <name evidence="1" type="ORF">CAY53_01810</name>
</gene>
<sequence>MSCSRAQAVLDAYGAAIGAYADAGREALAGDAAWLLMAEASEILVAKGKKVLRLEPQAGRETVLAAVLGRSGTLRAPTLRLGKRFLVGWSEALYREYLAAEQQQ</sequence>
<dbReference type="KEGG" id="deo:CAY53_01810"/>
<name>A0A2L1GL80_9BACT</name>